<keyword evidence="1" id="KW-0472">Membrane</keyword>
<keyword evidence="1" id="KW-1133">Transmembrane helix</keyword>
<evidence type="ECO:0000313" key="3">
    <source>
        <dbReference type="Proteomes" id="UP000014461"/>
    </source>
</evidence>
<gene>
    <name evidence="2" type="ORF">AALB_1200</name>
</gene>
<sequence length="157" mass="17119">MFEQSLIIAAAFGCGLVAGIFVAFSNFVMPALARLNTQQGLAAMQSINITVLNPGFLGLFMGTAILCLVVLVWQVFFAATINLWLVAAGLCYLLGCFTVTAFANVPRNKALALISVDDAQSEAQSLQWQQYLAEWTYWNHWRSLASALAMLLFMLGS</sequence>
<evidence type="ECO:0000313" key="2">
    <source>
        <dbReference type="EMBL" id="GAD01120.1"/>
    </source>
</evidence>
<dbReference type="InterPro" id="IPR013901">
    <property type="entry name" value="Anthrone_oxy"/>
</dbReference>
<keyword evidence="1" id="KW-0812">Transmembrane</keyword>
<dbReference type="Pfam" id="PF08592">
    <property type="entry name" value="Anthrone_oxy"/>
    <property type="match status" value="1"/>
</dbReference>
<dbReference type="EMBL" id="BARX01000006">
    <property type="protein sequence ID" value="GAD01120.1"/>
    <property type="molecule type" value="Genomic_DNA"/>
</dbReference>
<comment type="caution">
    <text evidence="2">The sequence shown here is derived from an EMBL/GenBank/DDBJ whole genome shotgun (WGS) entry which is preliminary data.</text>
</comment>
<organism evidence="2 3">
    <name type="scientific">Agarivorans albus MKT 106</name>
    <dbReference type="NCBI Taxonomy" id="1331007"/>
    <lineage>
        <taxon>Bacteria</taxon>
        <taxon>Pseudomonadati</taxon>
        <taxon>Pseudomonadota</taxon>
        <taxon>Gammaproteobacteria</taxon>
        <taxon>Alteromonadales</taxon>
        <taxon>Alteromonadaceae</taxon>
        <taxon>Agarivorans</taxon>
    </lineage>
</organism>
<protein>
    <submittedName>
        <fullName evidence="2">Putative integral membrane protein</fullName>
    </submittedName>
</protein>
<keyword evidence="3" id="KW-1185">Reference proteome</keyword>
<dbReference type="RefSeq" id="WP_016400888.1">
    <property type="nucleotide sequence ID" value="NZ_BARX01000006.1"/>
</dbReference>
<dbReference type="Proteomes" id="UP000014461">
    <property type="component" value="Unassembled WGS sequence"/>
</dbReference>
<dbReference type="OrthoDB" id="428263at2"/>
<reference evidence="2" key="1">
    <citation type="journal article" date="2013" name="Genome Announc.">
        <title>Draft Genome Sequence of Agarivorans albus Strain MKT 106T, an Agarolytic Marine Bacterium.</title>
        <authorList>
            <person name="Yasuike M."/>
            <person name="Nakamura Y."/>
            <person name="Kai W."/>
            <person name="Fujiwara A."/>
            <person name="Fukui Y."/>
            <person name="Satomi M."/>
            <person name="Sano M."/>
        </authorList>
    </citation>
    <scope>NUCLEOTIDE SEQUENCE [LARGE SCALE GENOMIC DNA]</scope>
</reference>
<name>R9PIC7_AGAAL</name>
<feature type="transmembrane region" description="Helical" evidence="1">
    <location>
        <begin position="6"/>
        <end position="33"/>
    </location>
</feature>
<feature type="transmembrane region" description="Helical" evidence="1">
    <location>
        <begin position="83"/>
        <end position="105"/>
    </location>
</feature>
<feature type="transmembrane region" description="Helical" evidence="1">
    <location>
        <begin position="54"/>
        <end position="77"/>
    </location>
</feature>
<dbReference type="AlphaFoldDB" id="R9PIC7"/>
<evidence type="ECO:0000256" key="1">
    <source>
        <dbReference type="SAM" id="Phobius"/>
    </source>
</evidence>
<proteinExistence type="predicted"/>
<dbReference type="STRING" id="1331007.AALB_1200"/>
<accession>R9PIC7</accession>